<feature type="region of interest" description="Disordered" evidence="1">
    <location>
        <begin position="1"/>
        <end position="30"/>
    </location>
</feature>
<dbReference type="Proteomes" id="UP000299102">
    <property type="component" value="Unassembled WGS sequence"/>
</dbReference>
<protein>
    <submittedName>
        <fullName evidence="2">Uncharacterized protein</fullName>
    </submittedName>
</protein>
<feature type="compositionally biased region" description="Low complexity" evidence="1">
    <location>
        <begin position="53"/>
        <end position="62"/>
    </location>
</feature>
<comment type="caution">
    <text evidence="2">The sequence shown here is derived from an EMBL/GenBank/DDBJ whole genome shotgun (WGS) entry which is preliminary data.</text>
</comment>
<feature type="region of interest" description="Disordered" evidence="1">
    <location>
        <begin position="47"/>
        <end position="70"/>
    </location>
</feature>
<evidence type="ECO:0000256" key="1">
    <source>
        <dbReference type="SAM" id="MobiDB-lite"/>
    </source>
</evidence>
<gene>
    <name evidence="2" type="ORF">EVAR_9288_1</name>
</gene>
<evidence type="ECO:0000313" key="3">
    <source>
        <dbReference type="Proteomes" id="UP000299102"/>
    </source>
</evidence>
<proteinExistence type="predicted"/>
<dbReference type="AlphaFoldDB" id="A0A4C1TNK0"/>
<feature type="compositionally biased region" description="Basic residues" evidence="1">
    <location>
        <begin position="1"/>
        <end position="13"/>
    </location>
</feature>
<name>A0A4C1TNK0_EUMVA</name>
<organism evidence="2 3">
    <name type="scientific">Eumeta variegata</name>
    <name type="common">Bagworm moth</name>
    <name type="synonym">Eumeta japonica</name>
    <dbReference type="NCBI Taxonomy" id="151549"/>
    <lineage>
        <taxon>Eukaryota</taxon>
        <taxon>Metazoa</taxon>
        <taxon>Ecdysozoa</taxon>
        <taxon>Arthropoda</taxon>
        <taxon>Hexapoda</taxon>
        <taxon>Insecta</taxon>
        <taxon>Pterygota</taxon>
        <taxon>Neoptera</taxon>
        <taxon>Endopterygota</taxon>
        <taxon>Lepidoptera</taxon>
        <taxon>Glossata</taxon>
        <taxon>Ditrysia</taxon>
        <taxon>Tineoidea</taxon>
        <taxon>Psychidae</taxon>
        <taxon>Oiketicinae</taxon>
        <taxon>Eumeta</taxon>
    </lineage>
</organism>
<reference evidence="2 3" key="1">
    <citation type="journal article" date="2019" name="Commun. Biol.">
        <title>The bagworm genome reveals a unique fibroin gene that provides high tensile strength.</title>
        <authorList>
            <person name="Kono N."/>
            <person name="Nakamura H."/>
            <person name="Ohtoshi R."/>
            <person name="Tomita M."/>
            <person name="Numata K."/>
            <person name="Arakawa K."/>
        </authorList>
    </citation>
    <scope>NUCLEOTIDE SEQUENCE [LARGE SCALE GENOMIC DNA]</scope>
</reference>
<evidence type="ECO:0000313" key="2">
    <source>
        <dbReference type="EMBL" id="GBP15510.1"/>
    </source>
</evidence>
<keyword evidence="3" id="KW-1185">Reference proteome</keyword>
<dbReference type="EMBL" id="BGZK01000072">
    <property type="protein sequence ID" value="GBP15510.1"/>
    <property type="molecule type" value="Genomic_DNA"/>
</dbReference>
<accession>A0A4C1TNK0</accession>
<sequence>MGARRRPRARRRGFVFGERRSARSSAQPRCHARTLRKAICSAKVRTTLRRRGSGSSARPSGRAGAGGEMGGRTIEARPLLERLSAPAFRKHVHVILLITGRGSVQARFEFPMSSLEPAGRHVRAADKNFIPFYLIMERSLKDLGPFRADEFPFGRSGPFSRPTSAAGAICTEQKYSVTDNRLGETCEYVAGAARACGDGGSNDLASDRARDENCDYAIKIPEIIPTIK</sequence>